<sequence>MFIMRSNFTTEDECIQYLKERFTFVPQYTGEDVHYIESREKTEANFASQTTNKVGFHNDGYDYNIVPTHIALYCIEDNYKDGETFYSNFVDALSILDESQIETLINKDLYFKTDPAIFYNAPGFGVKSSIMKDDVLRYSYAYVKRLDNDKVFESALDKLNLELCKIKESIKLKSGDLVIIDNRHLVHGREGFTGSRKIARFWLTME</sequence>
<keyword evidence="6" id="KW-1185">Reference proteome</keyword>
<evidence type="ECO:0000256" key="3">
    <source>
        <dbReference type="ARBA" id="ARBA00023194"/>
    </source>
</evidence>
<accession>A0ABM8ZGP4</accession>
<dbReference type="PANTHER" id="PTHR10696:SF56">
    <property type="entry name" value="TAUD_TFDA-LIKE DOMAIN-CONTAINING PROTEIN"/>
    <property type="match status" value="1"/>
</dbReference>
<dbReference type="InterPro" id="IPR050411">
    <property type="entry name" value="AlphaKG_dependent_hydroxylases"/>
</dbReference>
<proteinExistence type="predicted"/>
<dbReference type="Gene3D" id="3.60.130.10">
    <property type="entry name" value="Clavaminate synthase-like"/>
    <property type="match status" value="1"/>
</dbReference>
<reference evidence="5" key="1">
    <citation type="submission" date="2021-12" db="EMBL/GenBank/DDBJ databases">
        <authorList>
            <person name="Rodrigo-Torres L."/>
            <person name="Arahal R. D."/>
            <person name="Lucena T."/>
        </authorList>
    </citation>
    <scope>NUCLEOTIDE SEQUENCE</scope>
    <source>
        <strain evidence="5">CECT 8226</strain>
    </source>
</reference>
<comment type="cofactor">
    <cofactor evidence="1">
        <name>Fe(2+)</name>
        <dbReference type="ChEBI" id="CHEBI:29033"/>
    </cofactor>
</comment>
<evidence type="ECO:0000256" key="1">
    <source>
        <dbReference type="ARBA" id="ARBA00001954"/>
    </source>
</evidence>
<organism evidence="5 6">
    <name type="scientific">Vibrio hippocampi</name>
    <dbReference type="NCBI Taxonomy" id="654686"/>
    <lineage>
        <taxon>Bacteria</taxon>
        <taxon>Pseudomonadati</taxon>
        <taxon>Pseudomonadota</taxon>
        <taxon>Gammaproteobacteria</taxon>
        <taxon>Vibrionales</taxon>
        <taxon>Vibrionaceae</taxon>
        <taxon>Vibrio</taxon>
    </lineage>
</organism>
<gene>
    <name evidence="5" type="ORF">VHP8226_00955</name>
</gene>
<name>A0ABM8ZGP4_9VIBR</name>
<dbReference type="SUPFAM" id="SSF51197">
    <property type="entry name" value="Clavaminate synthase-like"/>
    <property type="match status" value="1"/>
</dbReference>
<dbReference type="PANTHER" id="PTHR10696">
    <property type="entry name" value="GAMMA-BUTYROBETAINE HYDROXYLASE-RELATED"/>
    <property type="match status" value="1"/>
</dbReference>
<dbReference type="Pfam" id="PF02668">
    <property type="entry name" value="TauD"/>
    <property type="match status" value="1"/>
</dbReference>
<keyword evidence="3" id="KW-0045">Antibiotic biosynthesis</keyword>
<evidence type="ECO:0000259" key="4">
    <source>
        <dbReference type="Pfam" id="PF02668"/>
    </source>
</evidence>
<evidence type="ECO:0000256" key="2">
    <source>
        <dbReference type="ARBA" id="ARBA00023002"/>
    </source>
</evidence>
<comment type="caution">
    <text evidence="5">The sequence shown here is derived from an EMBL/GenBank/DDBJ whole genome shotgun (WGS) entry which is preliminary data.</text>
</comment>
<evidence type="ECO:0000313" key="5">
    <source>
        <dbReference type="EMBL" id="CAH0525398.1"/>
    </source>
</evidence>
<dbReference type="Proteomes" id="UP000838160">
    <property type="component" value="Unassembled WGS sequence"/>
</dbReference>
<dbReference type="InterPro" id="IPR003819">
    <property type="entry name" value="TauD/TfdA-like"/>
</dbReference>
<evidence type="ECO:0000313" key="6">
    <source>
        <dbReference type="Proteomes" id="UP000838160"/>
    </source>
</evidence>
<protein>
    <recommendedName>
        <fullName evidence="4">TauD/TfdA-like domain-containing protein</fullName>
    </recommendedName>
</protein>
<feature type="domain" description="TauD/TfdA-like" evidence="4">
    <location>
        <begin position="29"/>
        <end position="202"/>
    </location>
</feature>
<dbReference type="EMBL" id="CAKLCM010000002">
    <property type="protein sequence ID" value="CAH0525398.1"/>
    <property type="molecule type" value="Genomic_DNA"/>
</dbReference>
<dbReference type="RefSeq" id="WP_237483970.1">
    <property type="nucleotide sequence ID" value="NZ_CAKLCM010000002.1"/>
</dbReference>
<dbReference type="InterPro" id="IPR042098">
    <property type="entry name" value="TauD-like_sf"/>
</dbReference>
<keyword evidence="2" id="KW-0560">Oxidoreductase</keyword>